<feature type="domain" description="Peptidase M20 dimerisation" evidence="3">
    <location>
        <begin position="178"/>
        <end position="281"/>
    </location>
</feature>
<dbReference type="NCBIfam" id="TIGR01891">
    <property type="entry name" value="amidohydrolases"/>
    <property type="match status" value="1"/>
</dbReference>
<dbReference type="InterPro" id="IPR036264">
    <property type="entry name" value="Bact_exopeptidase_dim_dom"/>
</dbReference>
<dbReference type="SUPFAM" id="SSF55031">
    <property type="entry name" value="Bacterial exopeptidase dimerisation domain"/>
    <property type="match status" value="1"/>
</dbReference>
<dbReference type="FunFam" id="3.30.70.360:FF:000004">
    <property type="entry name" value="Peptidase M20 domain-containing protein 2"/>
    <property type="match status" value="1"/>
</dbReference>
<dbReference type="SUPFAM" id="SSF53187">
    <property type="entry name" value="Zn-dependent exopeptidases"/>
    <property type="match status" value="1"/>
</dbReference>
<dbReference type="EMBL" id="JAEPRB010000267">
    <property type="protein sequence ID" value="KAG2217858.1"/>
    <property type="molecule type" value="Genomic_DNA"/>
</dbReference>
<dbReference type="GO" id="GO:0016805">
    <property type="term" value="F:dipeptidase activity"/>
    <property type="evidence" value="ECO:0007669"/>
    <property type="project" value="InterPro"/>
</dbReference>
<dbReference type="InterPro" id="IPR017439">
    <property type="entry name" value="Amidohydrolase"/>
</dbReference>
<comment type="caution">
    <text evidence="4">The sequence shown here is derived from an EMBL/GenBank/DDBJ whole genome shotgun (WGS) entry which is preliminary data.</text>
</comment>
<dbReference type="Gene3D" id="3.40.630.10">
    <property type="entry name" value="Zn peptidases"/>
    <property type="match status" value="1"/>
</dbReference>
<dbReference type="OrthoDB" id="6119954at2759"/>
<evidence type="ECO:0000256" key="2">
    <source>
        <dbReference type="PIRNR" id="PIRNR037226"/>
    </source>
</evidence>
<name>A0A8H7RXX8_9FUNG</name>
<dbReference type="CDD" id="cd05672">
    <property type="entry name" value="M20_ACY1L2-like"/>
    <property type="match status" value="1"/>
</dbReference>
<dbReference type="AlphaFoldDB" id="A0A8H7RXX8"/>
<accession>A0A8H7RXX8</accession>
<dbReference type="InterPro" id="IPR002933">
    <property type="entry name" value="Peptidase_M20"/>
</dbReference>
<evidence type="ECO:0000256" key="1">
    <source>
        <dbReference type="ARBA" id="ARBA00006247"/>
    </source>
</evidence>
<proteinExistence type="inferred from homology"/>
<dbReference type="Proteomes" id="UP000646827">
    <property type="component" value="Unassembled WGS sequence"/>
</dbReference>
<evidence type="ECO:0000313" key="4">
    <source>
        <dbReference type="EMBL" id="KAG2217858.1"/>
    </source>
</evidence>
<dbReference type="InterPro" id="IPR011650">
    <property type="entry name" value="Peptidase_M20_dimer"/>
</dbReference>
<dbReference type="Pfam" id="PF07687">
    <property type="entry name" value="M20_dimer"/>
    <property type="match status" value="1"/>
</dbReference>
<protein>
    <recommendedName>
        <fullName evidence="2">Peptidase M20 domain-containing protein 2</fullName>
    </recommendedName>
</protein>
<dbReference type="InterPro" id="IPR017144">
    <property type="entry name" value="Xaa-Arg_dipeptidase"/>
</dbReference>
<evidence type="ECO:0000313" key="5">
    <source>
        <dbReference type="Proteomes" id="UP000646827"/>
    </source>
</evidence>
<gene>
    <name evidence="4" type="ORF">INT45_012773</name>
</gene>
<dbReference type="Gene3D" id="3.30.70.360">
    <property type="match status" value="1"/>
</dbReference>
<reference evidence="4 5" key="1">
    <citation type="submission" date="2020-12" db="EMBL/GenBank/DDBJ databases">
        <title>Metabolic potential, ecology and presence of endohyphal bacteria is reflected in genomic diversity of Mucoromycotina.</title>
        <authorList>
            <person name="Muszewska A."/>
            <person name="Okrasinska A."/>
            <person name="Steczkiewicz K."/>
            <person name="Drgas O."/>
            <person name="Orlowska M."/>
            <person name="Perlinska-Lenart U."/>
            <person name="Aleksandrzak-Piekarczyk T."/>
            <person name="Szatraj K."/>
            <person name="Zielenkiewicz U."/>
            <person name="Pilsyk S."/>
            <person name="Malc E."/>
            <person name="Mieczkowski P."/>
            <person name="Kruszewska J.S."/>
            <person name="Biernat P."/>
            <person name="Pawlowska J."/>
        </authorList>
    </citation>
    <scope>NUCLEOTIDE SEQUENCE [LARGE SCALE GENOMIC DNA]</scope>
    <source>
        <strain evidence="4 5">CBS 142.35</strain>
    </source>
</reference>
<sequence>MTTSNIIEQVITQAIENINDELRDISLKIHDNPELSNKEYDAHALLTDYLEKKGFTVSRTVAGLKTAFLAEYANSSNGRRVGFCSEYDALPGIGHGCGHNLISITGLACAIAFKALLDQNLIQGKVVLFGTPAEEETEGKVVMVNKGEFQKRVDYGLMLHPYPYDLNYCNMLALDIGIIEFFGKASHAGMKPWEGINALDAFMQGWNNMSMLRQQTLTSNRIHGIILEGGKSICTNINLQKYLKPNVIPDYVSGKFVARSLKYDQLVELKQKLENCFQSAADATGCKVKITWDKNGEVKDVFMNDTLTDIYIDYMKQENADILPRVEEEKILTGSTDFGNVTAVIPATHPQYVKIGFDIIGFGIGIDAPIHSIKFTEAARTETAHHHAIRASRCLAKAAAKVFVDDELYQQMVTDFRKGKQ</sequence>
<dbReference type="PANTHER" id="PTHR30575">
    <property type="entry name" value="PEPTIDASE M20"/>
    <property type="match status" value="1"/>
</dbReference>
<evidence type="ECO:0000259" key="3">
    <source>
        <dbReference type="Pfam" id="PF07687"/>
    </source>
</evidence>
<keyword evidence="5" id="KW-1185">Reference proteome</keyword>
<dbReference type="PANTHER" id="PTHR30575:SF0">
    <property type="entry name" value="XAA-ARG DIPEPTIDASE"/>
    <property type="match status" value="1"/>
</dbReference>
<dbReference type="InterPro" id="IPR052030">
    <property type="entry name" value="Peptidase_M20/M20A_hydrolases"/>
</dbReference>
<dbReference type="PIRSF" id="PIRSF037226">
    <property type="entry name" value="Amidohydrolase_ACY1L2_prd"/>
    <property type="match status" value="1"/>
</dbReference>
<comment type="similarity">
    <text evidence="1 2">Belongs to the peptidase M20A family.</text>
</comment>
<dbReference type="Pfam" id="PF01546">
    <property type="entry name" value="Peptidase_M20"/>
    <property type="match status" value="1"/>
</dbReference>
<organism evidence="4 5">
    <name type="scientific">Circinella minor</name>
    <dbReference type="NCBI Taxonomy" id="1195481"/>
    <lineage>
        <taxon>Eukaryota</taxon>
        <taxon>Fungi</taxon>
        <taxon>Fungi incertae sedis</taxon>
        <taxon>Mucoromycota</taxon>
        <taxon>Mucoromycotina</taxon>
        <taxon>Mucoromycetes</taxon>
        <taxon>Mucorales</taxon>
        <taxon>Lichtheimiaceae</taxon>
        <taxon>Circinella</taxon>
    </lineage>
</organism>